<dbReference type="EnsemblPlants" id="OMERI11G04010.1">
    <property type="protein sequence ID" value="OMERI11G04010.1"/>
    <property type="gene ID" value="OMERI11G04010"/>
</dbReference>
<accession>A0A0E0F302</accession>
<reference evidence="32" key="2">
    <citation type="submission" date="2018-05" db="EMBL/GenBank/DDBJ databases">
        <title>OmerRS3 (Oryza meridionalis Reference Sequence Version 3).</title>
        <authorList>
            <person name="Zhang J."/>
            <person name="Kudrna D."/>
            <person name="Lee S."/>
            <person name="Talag J."/>
            <person name="Welchert J."/>
            <person name="Wing R.A."/>
        </authorList>
    </citation>
    <scope>NUCLEOTIDE SEQUENCE [LARGE SCALE GENOMIC DNA]</scope>
    <source>
        <strain evidence="32">OR44</strain>
    </source>
</reference>
<keyword evidence="16" id="KW-0418">Kinase</keyword>
<evidence type="ECO:0000256" key="24">
    <source>
        <dbReference type="ARBA" id="ARBA00048679"/>
    </source>
</evidence>
<comment type="subcellular location">
    <subcellularLocation>
        <location evidence="3">Cell membrane</location>
        <topology evidence="3">Single-pass membrane protein</topology>
    </subcellularLocation>
    <subcellularLocation>
        <location evidence="4">Endoplasmic reticulum membrane</location>
        <topology evidence="4">Single-pass membrane protein</topology>
    </subcellularLocation>
</comment>
<protein>
    <recommendedName>
        <fullName evidence="27">Receptor kinase-like protein Xa21</fullName>
        <ecNumber evidence="6">2.7.11.1</ecNumber>
    </recommendedName>
</protein>
<evidence type="ECO:0000256" key="23">
    <source>
        <dbReference type="ARBA" id="ARBA00047899"/>
    </source>
</evidence>
<dbReference type="Pfam" id="PF00069">
    <property type="entry name" value="Pkinase"/>
    <property type="match status" value="1"/>
</dbReference>
<name>A0A0E0F302_9ORYZ</name>
<evidence type="ECO:0000256" key="7">
    <source>
        <dbReference type="ARBA" id="ARBA00022475"/>
    </source>
</evidence>
<dbReference type="FunFam" id="3.30.200.20:FF:000432">
    <property type="entry name" value="LRR receptor-like serine/threonine-protein kinase EFR"/>
    <property type="match status" value="1"/>
</dbReference>
<feature type="binding site" evidence="28">
    <location>
        <position position="731"/>
    </location>
    <ligand>
        <name>ATP</name>
        <dbReference type="ChEBI" id="CHEBI:30616"/>
    </ligand>
</feature>
<evidence type="ECO:0000256" key="1">
    <source>
        <dbReference type="ARBA" id="ARBA00001936"/>
    </source>
</evidence>
<dbReference type="SUPFAM" id="SSF52047">
    <property type="entry name" value="RNI-like"/>
    <property type="match status" value="1"/>
</dbReference>
<keyword evidence="7" id="KW-1003">Cell membrane</keyword>
<dbReference type="Gene3D" id="3.80.10.10">
    <property type="entry name" value="Ribonuclease Inhibitor"/>
    <property type="match status" value="4"/>
</dbReference>
<feature type="transmembrane region" description="Helical" evidence="29">
    <location>
        <begin position="645"/>
        <end position="668"/>
    </location>
</feature>
<dbReference type="Gramene" id="OMERI11G04010.2">
    <property type="protein sequence ID" value="OMERI11G04010.2"/>
    <property type="gene ID" value="OMERI11G04010"/>
</dbReference>
<comment type="similarity">
    <text evidence="5">Belongs to the protein kinase superfamily. Ser/Thr protein kinase family.</text>
</comment>
<proteinExistence type="inferred from homology"/>
<dbReference type="PANTHER" id="PTHR27008:SF537">
    <property type="entry name" value="OS11G0173432 PROTEIN"/>
    <property type="match status" value="1"/>
</dbReference>
<evidence type="ECO:0000256" key="6">
    <source>
        <dbReference type="ARBA" id="ARBA00012513"/>
    </source>
</evidence>
<feature type="signal peptide" evidence="30">
    <location>
        <begin position="1"/>
        <end position="21"/>
    </location>
</feature>
<evidence type="ECO:0000313" key="32">
    <source>
        <dbReference type="EnsemblPlants" id="OMERI11G04010.2"/>
    </source>
</evidence>
<dbReference type="PROSITE" id="PS51257">
    <property type="entry name" value="PROKAR_LIPOPROTEIN"/>
    <property type="match status" value="1"/>
</dbReference>
<evidence type="ECO:0000256" key="12">
    <source>
        <dbReference type="ARBA" id="ARBA00022692"/>
    </source>
</evidence>
<evidence type="ECO:0000259" key="31">
    <source>
        <dbReference type="PROSITE" id="PS50011"/>
    </source>
</evidence>
<dbReference type="SMART" id="SM00220">
    <property type="entry name" value="S_TKc"/>
    <property type="match status" value="1"/>
</dbReference>
<evidence type="ECO:0000256" key="13">
    <source>
        <dbReference type="ARBA" id="ARBA00022729"/>
    </source>
</evidence>
<evidence type="ECO:0000256" key="28">
    <source>
        <dbReference type="PROSITE-ProRule" id="PRU10141"/>
    </source>
</evidence>
<evidence type="ECO:0000256" key="9">
    <source>
        <dbReference type="ARBA" id="ARBA00022553"/>
    </source>
</evidence>
<dbReference type="Gramene" id="OMERI11G04010.1">
    <property type="protein sequence ID" value="OMERI11G04010.1"/>
    <property type="gene ID" value="OMERI11G04010"/>
</dbReference>
<reference evidence="32" key="1">
    <citation type="submission" date="2015-04" db="UniProtKB">
        <authorList>
            <consortium name="EnsemblPlants"/>
        </authorList>
    </citation>
    <scope>IDENTIFICATION</scope>
</reference>
<dbReference type="FunFam" id="3.80.10.10:FF:000565">
    <property type="entry name" value="Leucine-rich repeat receptor-like kinase protein FLORAL ORGAN NUMBER1"/>
    <property type="match status" value="1"/>
</dbReference>
<evidence type="ECO:0000256" key="29">
    <source>
        <dbReference type="SAM" id="Phobius"/>
    </source>
</evidence>
<keyword evidence="14" id="KW-0677">Repeat</keyword>
<evidence type="ECO:0000256" key="14">
    <source>
        <dbReference type="ARBA" id="ARBA00022737"/>
    </source>
</evidence>
<dbReference type="GO" id="GO:0005886">
    <property type="term" value="C:plasma membrane"/>
    <property type="evidence" value="ECO:0007669"/>
    <property type="project" value="UniProtKB-SubCell"/>
</dbReference>
<evidence type="ECO:0000256" key="26">
    <source>
        <dbReference type="ARBA" id="ARBA00056628"/>
    </source>
</evidence>
<dbReference type="InterPro" id="IPR051809">
    <property type="entry name" value="Plant_receptor-like_S/T_kinase"/>
</dbReference>
<dbReference type="GO" id="GO:0004674">
    <property type="term" value="F:protein serine/threonine kinase activity"/>
    <property type="evidence" value="ECO:0007669"/>
    <property type="project" value="UniProtKB-KW"/>
</dbReference>
<dbReference type="Gene3D" id="3.30.200.20">
    <property type="entry name" value="Phosphorylase Kinase, domain 1"/>
    <property type="match status" value="1"/>
</dbReference>
<evidence type="ECO:0000256" key="21">
    <source>
        <dbReference type="ARBA" id="ARBA00023170"/>
    </source>
</evidence>
<comment type="function">
    <text evidence="26">The processed protein kinase Xa21 chain released by protein cleavage after X.oryzae pv. oryzae protein Ax21 detection translocates into the nucleus where it can bind and regulate WRKY62, a transcription factor. Confers resistance to the bacterial pathogen X.oryzae pv. oryzae (Xoo).</text>
</comment>
<evidence type="ECO:0000256" key="27">
    <source>
        <dbReference type="ARBA" id="ARBA00072040"/>
    </source>
</evidence>
<dbReference type="InterPro" id="IPR001611">
    <property type="entry name" value="Leu-rich_rpt"/>
</dbReference>
<evidence type="ECO:0000256" key="4">
    <source>
        <dbReference type="ARBA" id="ARBA00004389"/>
    </source>
</evidence>
<dbReference type="PROSITE" id="PS00108">
    <property type="entry name" value="PROTEIN_KINASE_ST"/>
    <property type="match status" value="1"/>
</dbReference>
<evidence type="ECO:0000256" key="3">
    <source>
        <dbReference type="ARBA" id="ARBA00004162"/>
    </source>
</evidence>
<comment type="cofactor">
    <cofactor evidence="2">
        <name>Mg(2+)</name>
        <dbReference type="ChEBI" id="CHEBI:18420"/>
    </cofactor>
</comment>
<dbReference type="SUPFAM" id="SSF52058">
    <property type="entry name" value="L domain-like"/>
    <property type="match status" value="1"/>
</dbReference>
<keyword evidence="11" id="KW-0808">Transferase</keyword>
<dbReference type="SUPFAM" id="SSF56112">
    <property type="entry name" value="Protein kinase-like (PK-like)"/>
    <property type="match status" value="1"/>
</dbReference>
<keyword evidence="13 30" id="KW-0732">Signal</keyword>
<sequence>MKIIAIGQFLFVLMACSVVQMISNSLYGNETDRLSLLEFKKAIRLDPQQALMSWNESTYFCSWEGVLCRMRSPHRVISLNLTNRGLVGQISPSLGNLTFLRHLHLPINSFTGEIPPSLGHLHHLQTLYLSNNSLQGMIPNLANCSNLTVLELYRNNLVGQFPEDLPHRLQRIQLSYNNLTGHIPASLSNISTLNQLLCVSNNFIGNIPDEFAMFPVLQTLYVGGNKIGGGFPEAIFNLSTLLRINIAFSDLSGKISPNLGNSLPNLELLQLDYNFFQGNIPYSLVNASNLYELDISSNNFTGAIPNSIGKLFKLSWLNLEFNELEARSKQDWGFMISLANCTELEILSIAYNHLEGRVPNSLGNLSVHLLHLFLGNNKLSGGFPSGIKNLPNLVYLGLEANQFTGVVPNWLGSLNGLQGIDFDKNKFTGFIPASFANLSQLGFLYLGSNKFSDQIPPSLGKLQMLQVLSIFDNNLHGSIPEEIFSIPSIMRIELSFNNLDGQLHADIGKAKQLTKIQLSSNKIFGEIPNTLGDCESLESIEFDSNLFSGNIPASVGLISGLKVINFSHNNLTGPIPSSLGNLSYLEQLDLSFNHLSGEIPEKGIFKNGTALRIEGNNELCGGPPDLHLRTCSIMASVSSKHKKSIILKVIIPVVSILSLIIAITIVFLSRRKLKKQSLLLPSFGIEFPKVSFNELARATESFSTSNLIGRGRFSSVYLGKLIQDNNVVAVKVFSLETRGAHKSFIAECNALRNVRHRNLVPSLTACSSIDSNGNDFKALVYKFMPQGDLHKLLYSTIDDDETSNLNLIRLAKRISIVVDVSDALEYLHHSNQGTIVHCDLKPSNILLDDNMVAHVGDFGLARFKIDPSTSLGDSNSISSLAIKGTIGYVAPECAVGGQVSTASDVYSFGVILLEIFIRRRPTDDMFQDGLTIAKYAEINFPDRILEIVDPQLQEELVLCQETPITAKEKGVHCLRSMLNIGLCCTKPTPSERISMQEAAAKLHGIKDAYLTE</sequence>
<dbReference type="AlphaFoldDB" id="A0A0E0F302"/>
<dbReference type="PANTHER" id="PTHR27008">
    <property type="entry name" value="OS04G0122200 PROTEIN"/>
    <property type="match status" value="1"/>
</dbReference>
<dbReference type="InterPro" id="IPR011009">
    <property type="entry name" value="Kinase-like_dom_sf"/>
</dbReference>
<evidence type="ECO:0000256" key="2">
    <source>
        <dbReference type="ARBA" id="ARBA00001946"/>
    </source>
</evidence>
<keyword evidence="9" id="KW-0597">Phosphoprotein</keyword>
<keyword evidence="17" id="KW-0256">Endoplasmic reticulum</keyword>
<evidence type="ECO:0000256" key="5">
    <source>
        <dbReference type="ARBA" id="ARBA00008684"/>
    </source>
</evidence>
<dbReference type="InterPro" id="IPR013210">
    <property type="entry name" value="LRR_N_plant-typ"/>
</dbReference>
<evidence type="ECO:0000256" key="19">
    <source>
        <dbReference type="ARBA" id="ARBA00022989"/>
    </source>
</evidence>
<comment type="cofactor">
    <cofactor evidence="1">
        <name>Mn(2+)</name>
        <dbReference type="ChEBI" id="CHEBI:29035"/>
    </cofactor>
</comment>
<comment type="function">
    <text evidence="25">Receptor kinase that detects X.oryzae pv. oryzae protein Ax21 to promote innate immunity. Following X.oryzae pv. oryzae protein Ax21 detection, undergoes cleavage, releasing the processed protein kinase Xa21 chain.</text>
</comment>
<evidence type="ECO:0000256" key="17">
    <source>
        <dbReference type="ARBA" id="ARBA00022824"/>
    </source>
</evidence>
<dbReference type="PROSITE" id="PS50011">
    <property type="entry name" value="PROTEIN_KINASE_DOM"/>
    <property type="match status" value="1"/>
</dbReference>
<keyword evidence="20 29" id="KW-0472">Membrane</keyword>
<organism evidence="32">
    <name type="scientific">Oryza meridionalis</name>
    <dbReference type="NCBI Taxonomy" id="40149"/>
    <lineage>
        <taxon>Eukaryota</taxon>
        <taxon>Viridiplantae</taxon>
        <taxon>Streptophyta</taxon>
        <taxon>Embryophyta</taxon>
        <taxon>Tracheophyta</taxon>
        <taxon>Spermatophyta</taxon>
        <taxon>Magnoliopsida</taxon>
        <taxon>Liliopsida</taxon>
        <taxon>Poales</taxon>
        <taxon>Poaceae</taxon>
        <taxon>BOP clade</taxon>
        <taxon>Oryzoideae</taxon>
        <taxon>Oryzeae</taxon>
        <taxon>Oryzinae</taxon>
        <taxon>Oryza</taxon>
    </lineage>
</organism>
<feature type="domain" description="Protein kinase" evidence="31">
    <location>
        <begin position="702"/>
        <end position="1010"/>
    </location>
</feature>
<dbReference type="STRING" id="40149.A0A0E0F302"/>
<keyword evidence="22" id="KW-0325">Glycoprotein</keyword>
<dbReference type="InterPro" id="IPR000719">
    <property type="entry name" value="Prot_kinase_dom"/>
</dbReference>
<feature type="chain" id="PRO_5010908806" description="Receptor kinase-like protein Xa21" evidence="30">
    <location>
        <begin position="22"/>
        <end position="1012"/>
    </location>
</feature>
<evidence type="ECO:0000256" key="10">
    <source>
        <dbReference type="ARBA" id="ARBA00022614"/>
    </source>
</evidence>
<evidence type="ECO:0000256" key="30">
    <source>
        <dbReference type="SAM" id="SignalP"/>
    </source>
</evidence>
<dbReference type="FunFam" id="3.80.10.10:FF:000095">
    <property type="entry name" value="LRR receptor-like serine/threonine-protein kinase GSO1"/>
    <property type="match status" value="1"/>
</dbReference>
<evidence type="ECO:0000256" key="22">
    <source>
        <dbReference type="ARBA" id="ARBA00023180"/>
    </source>
</evidence>
<dbReference type="GO" id="GO:0005524">
    <property type="term" value="F:ATP binding"/>
    <property type="evidence" value="ECO:0007669"/>
    <property type="project" value="UniProtKB-UniRule"/>
</dbReference>
<dbReference type="FunFam" id="1.10.510.10:FF:000358">
    <property type="entry name" value="Putative leucine-rich repeat receptor-like serine/threonine-protein kinase"/>
    <property type="match status" value="1"/>
</dbReference>
<keyword evidence="15 28" id="KW-0547">Nucleotide-binding</keyword>
<keyword evidence="18 28" id="KW-0067">ATP-binding</keyword>
<keyword evidence="12 29" id="KW-0812">Transmembrane</keyword>
<dbReference type="PROSITE" id="PS51450">
    <property type="entry name" value="LRR"/>
    <property type="match status" value="1"/>
</dbReference>
<comment type="catalytic activity">
    <reaction evidence="24">
        <text>L-seryl-[protein] + ATP = O-phospho-L-seryl-[protein] + ADP + H(+)</text>
        <dbReference type="Rhea" id="RHEA:17989"/>
        <dbReference type="Rhea" id="RHEA-COMP:9863"/>
        <dbReference type="Rhea" id="RHEA-COMP:11604"/>
        <dbReference type="ChEBI" id="CHEBI:15378"/>
        <dbReference type="ChEBI" id="CHEBI:29999"/>
        <dbReference type="ChEBI" id="CHEBI:30616"/>
        <dbReference type="ChEBI" id="CHEBI:83421"/>
        <dbReference type="ChEBI" id="CHEBI:456216"/>
        <dbReference type="EC" id="2.7.11.1"/>
    </reaction>
</comment>
<dbReference type="InterPro" id="IPR008271">
    <property type="entry name" value="Ser/Thr_kinase_AS"/>
</dbReference>
<dbReference type="Pfam" id="PF13855">
    <property type="entry name" value="LRR_8"/>
    <property type="match status" value="1"/>
</dbReference>
<dbReference type="Gene3D" id="1.10.510.10">
    <property type="entry name" value="Transferase(Phosphotransferase) domain 1"/>
    <property type="match status" value="1"/>
</dbReference>
<dbReference type="PROSITE" id="PS00107">
    <property type="entry name" value="PROTEIN_KINASE_ATP"/>
    <property type="match status" value="1"/>
</dbReference>
<keyword evidence="10" id="KW-0433">Leucine-rich repeat</keyword>
<dbReference type="InterPro" id="IPR025875">
    <property type="entry name" value="Leu-rich_rpt_4"/>
</dbReference>
<dbReference type="EnsemblPlants" id="OMERI11G04010.2">
    <property type="protein sequence ID" value="OMERI11G04010.2"/>
    <property type="gene ID" value="OMERI11G04010"/>
</dbReference>
<dbReference type="SMART" id="SM00369">
    <property type="entry name" value="LRR_TYP"/>
    <property type="match status" value="5"/>
</dbReference>
<evidence type="ECO:0000256" key="8">
    <source>
        <dbReference type="ARBA" id="ARBA00022527"/>
    </source>
</evidence>
<dbReference type="eggNOG" id="ENOG502QPYS">
    <property type="taxonomic scope" value="Eukaryota"/>
</dbReference>
<evidence type="ECO:0000256" key="11">
    <source>
        <dbReference type="ARBA" id="ARBA00022679"/>
    </source>
</evidence>
<keyword evidence="19 29" id="KW-1133">Transmembrane helix</keyword>
<evidence type="ECO:0000256" key="20">
    <source>
        <dbReference type="ARBA" id="ARBA00023136"/>
    </source>
</evidence>
<dbReference type="HOGENOM" id="CLU_000288_22_0_1"/>
<dbReference type="InterPro" id="IPR032675">
    <property type="entry name" value="LRR_dom_sf"/>
</dbReference>
<dbReference type="Pfam" id="PF08263">
    <property type="entry name" value="LRRNT_2"/>
    <property type="match status" value="1"/>
</dbReference>
<comment type="catalytic activity">
    <reaction evidence="23">
        <text>L-threonyl-[protein] + ATP = O-phospho-L-threonyl-[protein] + ADP + H(+)</text>
        <dbReference type="Rhea" id="RHEA:46608"/>
        <dbReference type="Rhea" id="RHEA-COMP:11060"/>
        <dbReference type="Rhea" id="RHEA-COMP:11605"/>
        <dbReference type="ChEBI" id="CHEBI:15378"/>
        <dbReference type="ChEBI" id="CHEBI:30013"/>
        <dbReference type="ChEBI" id="CHEBI:30616"/>
        <dbReference type="ChEBI" id="CHEBI:61977"/>
        <dbReference type="ChEBI" id="CHEBI:456216"/>
        <dbReference type="EC" id="2.7.11.1"/>
    </reaction>
</comment>
<evidence type="ECO:0000256" key="16">
    <source>
        <dbReference type="ARBA" id="ARBA00022777"/>
    </source>
</evidence>
<dbReference type="Pfam" id="PF12799">
    <property type="entry name" value="LRR_4"/>
    <property type="match status" value="1"/>
</dbReference>
<dbReference type="Pfam" id="PF00560">
    <property type="entry name" value="LRR_1"/>
    <property type="match status" value="8"/>
</dbReference>
<dbReference type="Proteomes" id="UP000008021">
    <property type="component" value="Chromosome 11"/>
</dbReference>
<evidence type="ECO:0000256" key="25">
    <source>
        <dbReference type="ARBA" id="ARBA00054320"/>
    </source>
</evidence>
<dbReference type="GO" id="GO:0005789">
    <property type="term" value="C:endoplasmic reticulum membrane"/>
    <property type="evidence" value="ECO:0007669"/>
    <property type="project" value="UniProtKB-SubCell"/>
</dbReference>
<evidence type="ECO:0000256" key="18">
    <source>
        <dbReference type="ARBA" id="ARBA00022840"/>
    </source>
</evidence>
<dbReference type="InterPro" id="IPR003591">
    <property type="entry name" value="Leu-rich_rpt_typical-subtyp"/>
</dbReference>
<evidence type="ECO:0000313" key="33">
    <source>
        <dbReference type="Proteomes" id="UP000008021"/>
    </source>
</evidence>
<keyword evidence="8" id="KW-0723">Serine/threonine-protein kinase</keyword>
<keyword evidence="21" id="KW-0675">Receptor</keyword>
<dbReference type="FunFam" id="3.80.10.10:FF:000317">
    <property type="entry name" value="Inactive leucine-rich repeat receptor-like protein kinase"/>
    <property type="match status" value="1"/>
</dbReference>
<evidence type="ECO:0000256" key="15">
    <source>
        <dbReference type="ARBA" id="ARBA00022741"/>
    </source>
</evidence>
<dbReference type="EC" id="2.7.11.1" evidence="6"/>
<keyword evidence="33" id="KW-1185">Reference proteome</keyword>
<dbReference type="InterPro" id="IPR017441">
    <property type="entry name" value="Protein_kinase_ATP_BS"/>
</dbReference>